<name>A0A7K0EEU7_9BACT</name>
<dbReference type="Proteomes" id="UP000441754">
    <property type="component" value="Unassembled WGS sequence"/>
</dbReference>
<reference evidence="2 3" key="1">
    <citation type="journal article" date="2018" name="Antonie Van Leeuwenhoek">
        <title>Larkinella terrae sp. nov., isolated from soil on Jeju Island, South Korea.</title>
        <authorList>
            <person name="Ten L.N."/>
            <person name="Jeon J."/>
            <person name="Park S.J."/>
            <person name="Park S."/>
            <person name="Lee S.Y."/>
            <person name="Kim M.K."/>
            <person name="Jung H.Y."/>
        </authorList>
    </citation>
    <scope>NUCLEOTIDE SEQUENCE [LARGE SCALE GENOMIC DNA]</scope>
    <source>
        <strain evidence="2 3">KCTC 52001</strain>
    </source>
</reference>
<sequence>MLRNFTFLCLLALTLFCGGCLRDHLTPEQPEGWRTLAPLPSPNPLFMVNLKGSLYVGVQDEKLPNLLTKLWQYDFATNSWKAKKDFTGKLTMGLSYFTVGEKLYLGLAQTGGHDLTSTFGVEEYSKTFYEYDPGTDNWKTVDSPPNTAGSGPQIGTGAISFNLQNGGLVLWGTYRTQNSMATFMNEEGGLYNASTGWNRVNITILGSPAFPDIPSNPTEFNLIKYKVMRKNGFGFALNDQVYIGGGDTYRTSMFDPFYGYDELRNNVLSHELYEYTTTKSPDGTSLVVKKIIHTPADYNLTGAHQAFSINNSSYIITSDGQLIRFTPNTNLWEKFATASPLIVGSALNDKAYFINKDNQLVEYISN</sequence>
<keyword evidence="3" id="KW-1185">Reference proteome</keyword>
<dbReference type="EMBL" id="WJXZ01000001">
    <property type="protein sequence ID" value="MRS60101.1"/>
    <property type="molecule type" value="Genomic_DNA"/>
</dbReference>
<comment type="caution">
    <text evidence="2">The sequence shown here is derived from an EMBL/GenBank/DDBJ whole genome shotgun (WGS) entry which is preliminary data.</text>
</comment>
<dbReference type="Gene3D" id="2.120.10.80">
    <property type="entry name" value="Kelch-type beta propeller"/>
    <property type="match status" value="1"/>
</dbReference>
<accession>A0A7K0EEU7</accession>
<gene>
    <name evidence="2" type="ORF">GJJ30_02260</name>
</gene>
<evidence type="ECO:0008006" key="4">
    <source>
        <dbReference type="Google" id="ProtNLM"/>
    </source>
</evidence>
<keyword evidence="1" id="KW-0732">Signal</keyword>
<evidence type="ECO:0000313" key="3">
    <source>
        <dbReference type="Proteomes" id="UP000441754"/>
    </source>
</evidence>
<feature type="chain" id="PRO_5029776752" description="Galactose oxidase" evidence="1">
    <location>
        <begin position="23"/>
        <end position="366"/>
    </location>
</feature>
<evidence type="ECO:0000256" key="1">
    <source>
        <dbReference type="SAM" id="SignalP"/>
    </source>
</evidence>
<dbReference type="InterPro" id="IPR015915">
    <property type="entry name" value="Kelch-typ_b-propeller"/>
</dbReference>
<organism evidence="2 3">
    <name type="scientific">Larkinella terrae</name>
    <dbReference type="NCBI Taxonomy" id="2025311"/>
    <lineage>
        <taxon>Bacteria</taxon>
        <taxon>Pseudomonadati</taxon>
        <taxon>Bacteroidota</taxon>
        <taxon>Cytophagia</taxon>
        <taxon>Cytophagales</taxon>
        <taxon>Spirosomataceae</taxon>
        <taxon>Larkinella</taxon>
    </lineage>
</organism>
<feature type="signal peptide" evidence="1">
    <location>
        <begin position="1"/>
        <end position="22"/>
    </location>
</feature>
<dbReference type="OrthoDB" id="103335at2"/>
<proteinExistence type="predicted"/>
<dbReference type="RefSeq" id="WP_154172708.1">
    <property type="nucleotide sequence ID" value="NZ_WJXZ01000001.1"/>
</dbReference>
<dbReference type="SUPFAM" id="SSF117281">
    <property type="entry name" value="Kelch motif"/>
    <property type="match status" value="1"/>
</dbReference>
<protein>
    <recommendedName>
        <fullName evidence="4">Galactose oxidase</fullName>
    </recommendedName>
</protein>
<evidence type="ECO:0000313" key="2">
    <source>
        <dbReference type="EMBL" id="MRS60101.1"/>
    </source>
</evidence>
<dbReference type="AlphaFoldDB" id="A0A7K0EEU7"/>